<dbReference type="InterPro" id="IPR006311">
    <property type="entry name" value="TAT_signal"/>
</dbReference>
<organism evidence="2 3">
    <name type="scientific">Terriglobus saanensis (strain ATCC BAA-1853 / DSM 23119 / SP1PR4)</name>
    <dbReference type="NCBI Taxonomy" id="401053"/>
    <lineage>
        <taxon>Bacteria</taxon>
        <taxon>Pseudomonadati</taxon>
        <taxon>Acidobacteriota</taxon>
        <taxon>Terriglobia</taxon>
        <taxon>Terriglobales</taxon>
        <taxon>Acidobacteriaceae</taxon>
        <taxon>Terriglobus</taxon>
    </lineage>
</organism>
<keyword evidence="3" id="KW-1185">Reference proteome</keyword>
<dbReference type="STRING" id="401053.AciPR4_3259"/>
<dbReference type="PANTHER" id="PTHR43143:SF1">
    <property type="entry name" value="SERINE_THREONINE-PROTEIN PHOSPHATASE CPPED1"/>
    <property type="match status" value="1"/>
</dbReference>
<dbReference type="RefSeq" id="WP_013569746.1">
    <property type="nucleotide sequence ID" value="NC_014963.1"/>
</dbReference>
<dbReference type="Proteomes" id="UP000006844">
    <property type="component" value="Chromosome"/>
</dbReference>
<dbReference type="InterPro" id="IPR029052">
    <property type="entry name" value="Metallo-depent_PP-like"/>
</dbReference>
<dbReference type="Pfam" id="PF00149">
    <property type="entry name" value="Metallophos"/>
    <property type="match status" value="1"/>
</dbReference>
<dbReference type="InterPro" id="IPR004843">
    <property type="entry name" value="Calcineurin-like_PHP"/>
</dbReference>
<feature type="domain" description="Calcineurin-like phosphoesterase" evidence="1">
    <location>
        <begin position="38"/>
        <end position="251"/>
    </location>
</feature>
<dbReference type="EMBL" id="CP002467">
    <property type="protein sequence ID" value="ADV84015.1"/>
    <property type="molecule type" value="Genomic_DNA"/>
</dbReference>
<dbReference type="PANTHER" id="PTHR43143">
    <property type="entry name" value="METALLOPHOSPHOESTERASE, CALCINEURIN SUPERFAMILY"/>
    <property type="match status" value="1"/>
</dbReference>
<dbReference type="AlphaFoldDB" id="E8V833"/>
<sequence>MLTPNRRDFLSLLGGSAAAAAIGTRTAFAAPKPETFEFLFLTDTHLQPELNAAQGCDMAFKKARGVKADFALQGGDHVFDTMDVSKERALSLFDLYAKTEQDLGLKLYHTCGNHDCFGVSSKGKTSESDQLYGKKMFEEHFGRAYYSFDHKGVHFMVLDSVQPLPGGMGYEGHIDEAQLAWIADDLGKLSPTTPVIVSIHIPLVTAYESYLKAAPDGKTKRGSLSVNNSDLVVKQFEGRNVLGVLQGHTHIWETVTWHGVPYITGGAVSGNWWKGTHMGTAEGYTVVRVENGKMSTRYETYGFKSVAPENT</sequence>
<dbReference type="HOGENOM" id="CLU_076058_0_0_0"/>
<evidence type="ECO:0000313" key="3">
    <source>
        <dbReference type="Proteomes" id="UP000006844"/>
    </source>
</evidence>
<accession>E8V833</accession>
<dbReference type="OrthoDB" id="9809781at2"/>
<dbReference type="Gene3D" id="3.60.21.10">
    <property type="match status" value="1"/>
</dbReference>
<reference evidence="2 3" key="1">
    <citation type="journal article" date="2012" name="Stand. Genomic Sci.">
        <title>Complete genome sequence of Terriglobus saanensis type strain SP1PR4(T), an Acidobacteria from tundra soil.</title>
        <authorList>
            <person name="Rawat S.R."/>
            <person name="Mannisto M.K."/>
            <person name="Starovoytov V."/>
            <person name="Goodwin L."/>
            <person name="Nolan M."/>
            <person name="Hauser L."/>
            <person name="Land M."/>
            <person name="Davenport K.W."/>
            <person name="Woyke T."/>
            <person name="Haggblom M.M."/>
        </authorList>
    </citation>
    <scope>NUCLEOTIDE SEQUENCE</scope>
    <source>
        <strain evidence="3">ATCC BAA-1853 / DSM 23119 / SP1PR4</strain>
    </source>
</reference>
<name>E8V833_TERSS</name>
<dbReference type="PROSITE" id="PS51318">
    <property type="entry name" value="TAT"/>
    <property type="match status" value="1"/>
</dbReference>
<dbReference type="KEGG" id="tsa:AciPR4_3259"/>
<dbReference type="eggNOG" id="COG1409">
    <property type="taxonomic scope" value="Bacteria"/>
</dbReference>
<proteinExistence type="predicted"/>
<dbReference type="GO" id="GO:0016787">
    <property type="term" value="F:hydrolase activity"/>
    <property type="evidence" value="ECO:0007669"/>
    <property type="project" value="InterPro"/>
</dbReference>
<evidence type="ECO:0000313" key="2">
    <source>
        <dbReference type="EMBL" id="ADV84015.1"/>
    </source>
</evidence>
<evidence type="ECO:0000259" key="1">
    <source>
        <dbReference type="Pfam" id="PF00149"/>
    </source>
</evidence>
<dbReference type="SUPFAM" id="SSF56300">
    <property type="entry name" value="Metallo-dependent phosphatases"/>
    <property type="match status" value="1"/>
</dbReference>
<dbReference type="InterPro" id="IPR051918">
    <property type="entry name" value="STPP_CPPED1"/>
</dbReference>
<gene>
    <name evidence="2" type="ordered locus">AciPR4_3259</name>
</gene>
<protein>
    <submittedName>
        <fullName evidence="2">Metallophosphoesterase</fullName>
    </submittedName>
</protein>